<evidence type="ECO:0000313" key="4">
    <source>
        <dbReference type="Proteomes" id="UP000011680"/>
    </source>
</evidence>
<gene>
    <name evidence="3" type="ORF">C451_08675</name>
</gene>
<dbReference type="eggNOG" id="arCOG04707">
    <property type="taxonomic scope" value="Archaea"/>
</dbReference>
<comment type="caution">
    <text evidence="3">The sequence shown here is derived from an EMBL/GenBank/DDBJ whole genome shotgun (WGS) entry which is preliminary data.</text>
</comment>
<keyword evidence="4" id="KW-1185">Reference proteome</keyword>
<evidence type="ECO:0000256" key="1">
    <source>
        <dbReference type="SAM" id="Coils"/>
    </source>
</evidence>
<dbReference type="RefSeq" id="WP_007739656.1">
    <property type="nucleotide sequence ID" value="NZ_AOMF01000148.1"/>
</dbReference>
<dbReference type="EMBL" id="AOMF01000148">
    <property type="protein sequence ID" value="EMA53840.1"/>
    <property type="molecule type" value="Genomic_DNA"/>
</dbReference>
<dbReference type="InterPro" id="IPR043808">
    <property type="entry name" value="DUF5790"/>
</dbReference>
<sequence length="158" mass="16958">MSQATFDEDDLFDEAADDIRADVEEHLDAAEAALPEGDAIWEAEAENTLGVLNALRSALDIGDATGHLRDAKKSYMMGDRADVFDDSDELDERIAALEDAMADVEAAHEHASELASTVPELRGALDDLRADGGDVDGESDDDSEMSTEAADDREEVAE</sequence>
<dbReference type="AlphaFoldDB" id="M0NAZ6"/>
<keyword evidence="1" id="KW-0175">Coiled coil</keyword>
<feature type="coiled-coil region" evidence="1">
    <location>
        <begin position="87"/>
        <end position="114"/>
    </location>
</feature>
<feature type="compositionally biased region" description="Acidic residues" evidence="2">
    <location>
        <begin position="133"/>
        <end position="158"/>
    </location>
</feature>
<feature type="region of interest" description="Disordered" evidence="2">
    <location>
        <begin position="124"/>
        <end position="158"/>
    </location>
</feature>
<protein>
    <submittedName>
        <fullName evidence="3">Uncharacterized protein</fullName>
    </submittedName>
</protein>
<dbReference type="Proteomes" id="UP000011680">
    <property type="component" value="Unassembled WGS sequence"/>
</dbReference>
<reference evidence="3 4" key="1">
    <citation type="journal article" date="2014" name="PLoS Genet.">
        <title>Phylogenetically driven sequencing of extremely halophilic archaea reveals strategies for static and dynamic osmo-response.</title>
        <authorList>
            <person name="Becker E.A."/>
            <person name="Seitzer P.M."/>
            <person name="Tritt A."/>
            <person name="Larsen D."/>
            <person name="Krusor M."/>
            <person name="Yao A.I."/>
            <person name="Wu D."/>
            <person name="Madern D."/>
            <person name="Eisen J.A."/>
            <person name="Darling A.E."/>
            <person name="Facciotti M.T."/>
        </authorList>
    </citation>
    <scope>NUCLEOTIDE SEQUENCE [LARGE SCALE GENOMIC DNA]</scope>
    <source>
        <strain evidence="3 4">JCM 13552</strain>
    </source>
</reference>
<proteinExistence type="predicted"/>
<evidence type="ECO:0000313" key="3">
    <source>
        <dbReference type="EMBL" id="EMA53840.1"/>
    </source>
</evidence>
<accession>M0NAZ6</accession>
<organism evidence="3 4">
    <name type="scientific">Halococcus thailandensis JCM 13552</name>
    <dbReference type="NCBI Taxonomy" id="1227457"/>
    <lineage>
        <taxon>Archaea</taxon>
        <taxon>Methanobacteriati</taxon>
        <taxon>Methanobacteriota</taxon>
        <taxon>Stenosarchaea group</taxon>
        <taxon>Halobacteria</taxon>
        <taxon>Halobacteriales</taxon>
        <taxon>Halococcaceae</taxon>
        <taxon>Halococcus</taxon>
    </lineage>
</organism>
<evidence type="ECO:0000256" key="2">
    <source>
        <dbReference type="SAM" id="MobiDB-lite"/>
    </source>
</evidence>
<name>M0NAZ6_9EURY</name>
<dbReference type="OrthoDB" id="157372at2157"/>
<dbReference type="Pfam" id="PF19103">
    <property type="entry name" value="DUF5790"/>
    <property type="match status" value="1"/>
</dbReference>
<dbReference type="PATRIC" id="fig|1227457.3.peg.1604"/>